<evidence type="ECO:0000256" key="1">
    <source>
        <dbReference type="SAM" id="MobiDB-lite"/>
    </source>
</evidence>
<name>A0A3N4IUB5_9PEZI</name>
<protein>
    <recommendedName>
        <fullName evidence="4">UBC core domain-containing protein</fullName>
    </recommendedName>
</protein>
<gene>
    <name evidence="2" type="ORF">L873DRAFT_768422</name>
</gene>
<proteinExistence type="predicted"/>
<evidence type="ECO:0008006" key="4">
    <source>
        <dbReference type="Google" id="ProtNLM"/>
    </source>
</evidence>
<sequence>MLSLLDDANVSSTANVDAGVRIRKEREKYNKVVKEHVETSTRDIPAGFKMPHPVETKPSEKQEVDDELWCEFEGDSDYGDTSEEEDMVFGMIPFQTRSTVSIY</sequence>
<evidence type="ECO:0000313" key="3">
    <source>
        <dbReference type="Proteomes" id="UP000276215"/>
    </source>
</evidence>
<dbReference type="AlphaFoldDB" id="A0A3N4IUB5"/>
<accession>A0A3N4IUB5</accession>
<dbReference type="OrthoDB" id="19692at2759"/>
<dbReference type="EMBL" id="ML120637">
    <property type="protein sequence ID" value="RPA88927.1"/>
    <property type="molecule type" value="Genomic_DNA"/>
</dbReference>
<feature type="region of interest" description="Disordered" evidence="1">
    <location>
        <begin position="43"/>
        <end position="64"/>
    </location>
</feature>
<feature type="compositionally biased region" description="Basic and acidic residues" evidence="1">
    <location>
        <begin position="52"/>
        <end position="62"/>
    </location>
</feature>
<evidence type="ECO:0000313" key="2">
    <source>
        <dbReference type="EMBL" id="RPA88927.1"/>
    </source>
</evidence>
<organism evidence="2 3">
    <name type="scientific">Choiromyces venosus 120613-1</name>
    <dbReference type="NCBI Taxonomy" id="1336337"/>
    <lineage>
        <taxon>Eukaryota</taxon>
        <taxon>Fungi</taxon>
        <taxon>Dikarya</taxon>
        <taxon>Ascomycota</taxon>
        <taxon>Pezizomycotina</taxon>
        <taxon>Pezizomycetes</taxon>
        <taxon>Pezizales</taxon>
        <taxon>Tuberaceae</taxon>
        <taxon>Choiromyces</taxon>
    </lineage>
</organism>
<dbReference type="SUPFAM" id="SSF54495">
    <property type="entry name" value="UBC-like"/>
    <property type="match status" value="1"/>
</dbReference>
<dbReference type="STRING" id="1336337.A0A3N4IUB5"/>
<dbReference type="InterPro" id="IPR016135">
    <property type="entry name" value="UBQ-conjugating_enzyme/RWD"/>
</dbReference>
<keyword evidence="3" id="KW-1185">Reference proteome</keyword>
<dbReference type="Proteomes" id="UP000276215">
    <property type="component" value="Unassembled WGS sequence"/>
</dbReference>
<reference evidence="2 3" key="1">
    <citation type="journal article" date="2018" name="Nat. Ecol. Evol.">
        <title>Pezizomycetes genomes reveal the molecular basis of ectomycorrhizal truffle lifestyle.</title>
        <authorList>
            <person name="Murat C."/>
            <person name="Payen T."/>
            <person name="Noel B."/>
            <person name="Kuo A."/>
            <person name="Morin E."/>
            <person name="Chen J."/>
            <person name="Kohler A."/>
            <person name="Krizsan K."/>
            <person name="Balestrini R."/>
            <person name="Da Silva C."/>
            <person name="Montanini B."/>
            <person name="Hainaut M."/>
            <person name="Levati E."/>
            <person name="Barry K.W."/>
            <person name="Belfiori B."/>
            <person name="Cichocki N."/>
            <person name="Clum A."/>
            <person name="Dockter R.B."/>
            <person name="Fauchery L."/>
            <person name="Guy J."/>
            <person name="Iotti M."/>
            <person name="Le Tacon F."/>
            <person name="Lindquist E.A."/>
            <person name="Lipzen A."/>
            <person name="Malagnac F."/>
            <person name="Mello A."/>
            <person name="Molinier V."/>
            <person name="Miyauchi S."/>
            <person name="Poulain J."/>
            <person name="Riccioni C."/>
            <person name="Rubini A."/>
            <person name="Sitrit Y."/>
            <person name="Splivallo R."/>
            <person name="Traeger S."/>
            <person name="Wang M."/>
            <person name="Zifcakova L."/>
            <person name="Wipf D."/>
            <person name="Zambonelli A."/>
            <person name="Paolocci F."/>
            <person name="Nowrousian M."/>
            <person name="Ottonello S."/>
            <person name="Baldrian P."/>
            <person name="Spatafora J.W."/>
            <person name="Henrissat B."/>
            <person name="Nagy L.G."/>
            <person name="Aury J.M."/>
            <person name="Wincker P."/>
            <person name="Grigoriev I.V."/>
            <person name="Bonfante P."/>
            <person name="Martin F.M."/>
        </authorList>
    </citation>
    <scope>NUCLEOTIDE SEQUENCE [LARGE SCALE GENOMIC DNA]</scope>
    <source>
        <strain evidence="2 3">120613-1</strain>
    </source>
</reference>